<dbReference type="InterPro" id="IPR041846">
    <property type="entry name" value="ENL_dom"/>
</dbReference>
<sequence>MEASRRWPCAAWFMAVLGFAAVVSSSEAYVFYASGRDGWVVDPAESFNHWAERNRFQVNDIIVFMHDDESGGSVLQVTEPDFDACSTDNPVRRLEDVAVGRSVFRFDRSGPFFFISGDEDRCQKGQKLYIIVMAVRPTKPSESEAPEPAGPGSSESSAWPAFPPTGATTPPPLWASAPEYAQAPGESSLGDSGGGGMSRRSSLGAPPPTSGAAGLDGVVAGVVVGVLGALLGI</sequence>
<dbReference type="InterPro" id="IPR003245">
    <property type="entry name" value="Phytocyanin_dom"/>
</dbReference>
<keyword evidence="4" id="KW-0472">Membrane</keyword>
<gene>
    <name evidence="13" type="ORF">E2562_033438</name>
</gene>
<keyword evidence="2" id="KW-0336">GPI-anchor</keyword>
<dbReference type="GO" id="GO:0012505">
    <property type="term" value="C:endomembrane system"/>
    <property type="evidence" value="ECO:0007669"/>
    <property type="project" value="UniProtKB-SubCell"/>
</dbReference>
<keyword evidence="7" id="KW-0449">Lipoprotein</keyword>
<comment type="subcellular location">
    <subcellularLocation>
        <location evidence="9">Endomembrane system</location>
        <topology evidence="9">Lipid-anchor</topology>
    </subcellularLocation>
    <subcellularLocation>
        <location evidence="1">Membrane</location>
        <topology evidence="1">Lipid-anchor</topology>
        <topology evidence="1">GPI-anchor</topology>
    </subcellularLocation>
</comment>
<evidence type="ECO:0000256" key="7">
    <source>
        <dbReference type="ARBA" id="ARBA00023288"/>
    </source>
</evidence>
<dbReference type="SUPFAM" id="SSF49503">
    <property type="entry name" value="Cupredoxins"/>
    <property type="match status" value="1"/>
</dbReference>
<dbReference type="AlphaFoldDB" id="A0A6G1E4V2"/>
<organism evidence="13 14">
    <name type="scientific">Oryza meyeriana var. granulata</name>
    <dbReference type="NCBI Taxonomy" id="110450"/>
    <lineage>
        <taxon>Eukaryota</taxon>
        <taxon>Viridiplantae</taxon>
        <taxon>Streptophyta</taxon>
        <taxon>Embryophyta</taxon>
        <taxon>Tracheophyta</taxon>
        <taxon>Spermatophyta</taxon>
        <taxon>Magnoliopsida</taxon>
        <taxon>Liliopsida</taxon>
        <taxon>Poales</taxon>
        <taxon>Poaceae</taxon>
        <taxon>BOP clade</taxon>
        <taxon>Oryzoideae</taxon>
        <taxon>Oryzeae</taxon>
        <taxon>Oryzinae</taxon>
        <taxon>Oryza</taxon>
        <taxon>Oryza meyeriana</taxon>
    </lineage>
</organism>
<evidence type="ECO:0000256" key="2">
    <source>
        <dbReference type="ARBA" id="ARBA00022622"/>
    </source>
</evidence>
<dbReference type="EMBL" id="SPHZ02000005">
    <property type="protein sequence ID" value="KAF0920135.1"/>
    <property type="molecule type" value="Genomic_DNA"/>
</dbReference>
<dbReference type="OrthoDB" id="2015640at2759"/>
<feature type="signal peptide" evidence="11">
    <location>
        <begin position="1"/>
        <end position="28"/>
    </location>
</feature>
<reference evidence="13 14" key="1">
    <citation type="submission" date="2019-11" db="EMBL/GenBank/DDBJ databases">
        <title>Whole genome sequence of Oryza granulata.</title>
        <authorList>
            <person name="Li W."/>
        </authorList>
    </citation>
    <scope>NUCLEOTIDE SEQUENCE [LARGE SCALE GENOMIC DNA]</scope>
    <source>
        <strain evidence="14">cv. Menghai</strain>
        <tissue evidence="13">Leaf</tissue>
    </source>
</reference>
<feature type="domain" description="Phytocyanin" evidence="12">
    <location>
        <begin position="29"/>
        <end position="134"/>
    </location>
</feature>
<keyword evidence="3 11" id="KW-0732">Signal</keyword>
<dbReference type="PANTHER" id="PTHR33021:SF435">
    <property type="entry name" value="EARLY NODULIN-LIKE PROTEIN 1"/>
    <property type="match status" value="1"/>
</dbReference>
<dbReference type="InterPro" id="IPR008972">
    <property type="entry name" value="Cupredoxin"/>
</dbReference>
<keyword evidence="6" id="KW-0325">Glycoprotein</keyword>
<evidence type="ECO:0000313" key="13">
    <source>
        <dbReference type="EMBL" id="KAF0920135.1"/>
    </source>
</evidence>
<comment type="similarity">
    <text evidence="8">Belongs to the early nodulin-like (ENODL) family.</text>
</comment>
<evidence type="ECO:0000256" key="3">
    <source>
        <dbReference type="ARBA" id="ARBA00022729"/>
    </source>
</evidence>
<dbReference type="InterPro" id="IPR039391">
    <property type="entry name" value="Phytocyanin-like"/>
</dbReference>
<protein>
    <recommendedName>
        <fullName evidence="12">Phytocyanin domain-containing protein</fullName>
    </recommendedName>
</protein>
<evidence type="ECO:0000256" key="4">
    <source>
        <dbReference type="ARBA" id="ARBA00023136"/>
    </source>
</evidence>
<feature type="chain" id="PRO_5026262911" description="Phytocyanin domain-containing protein" evidence="11">
    <location>
        <begin position="29"/>
        <end position="233"/>
    </location>
</feature>
<dbReference type="PROSITE" id="PS51485">
    <property type="entry name" value="PHYTOCYANIN"/>
    <property type="match status" value="1"/>
</dbReference>
<proteinExistence type="inferred from homology"/>
<keyword evidence="5" id="KW-1015">Disulfide bond</keyword>
<evidence type="ECO:0000256" key="10">
    <source>
        <dbReference type="SAM" id="MobiDB-lite"/>
    </source>
</evidence>
<keyword evidence="14" id="KW-1185">Reference proteome</keyword>
<dbReference type="CDD" id="cd11019">
    <property type="entry name" value="OsENODL1_like"/>
    <property type="match status" value="1"/>
</dbReference>
<name>A0A6G1E4V2_9ORYZ</name>
<evidence type="ECO:0000256" key="1">
    <source>
        <dbReference type="ARBA" id="ARBA00004589"/>
    </source>
</evidence>
<dbReference type="Proteomes" id="UP000479710">
    <property type="component" value="Unassembled WGS sequence"/>
</dbReference>
<dbReference type="Pfam" id="PF02298">
    <property type="entry name" value="Cu_bind_like"/>
    <property type="match status" value="1"/>
</dbReference>
<evidence type="ECO:0000256" key="11">
    <source>
        <dbReference type="SAM" id="SignalP"/>
    </source>
</evidence>
<dbReference type="GO" id="GO:0098552">
    <property type="term" value="C:side of membrane"/>
    <property type="evidence" value="ECO:0007669"/>
    <property type="project" value="UniProtKB-KW"/>
</dbReference>
<feature type="compositionally biased region" description="Low complexity" evidence="10">
    <location>
        <begin position="146"/>
        <end position="168"/>
    </location>
</feature>
<feature type="region of interest" description="Disordered" evidence="10">
    <location>
        <begin position="139"/>
        <end position="215"/>
    </location>
</feature>
<accession>A0A6G1E4V2</accession>
<evidence type="ECO:0000256" key="9">
    <source>
        <dbReference type="ARBA" id="ARBA00037868"/>
    </source>
</evidence>
<evidence type="ECO:0000256" key="5">
    <source>
        <dbReference type="ARBA" id="ARBA00023157"/>
    </source>
</evidence>
<evidence type="ECO:0000256" key="6">
    <source>
        <dbReference type="ARBA" id="ARBA00023180"/>
    </source>
</evidence>
<evidence type="ECO:0000313" key="14">
    <source>
        <dbReference type="Proteomes" id="UP000479710"/>
    </source>
</evidence>
<dbReference type="GO" id="GO:0009055">
    <property type="term" value="F:electron transfer activity"/>
    <property type="evidence" value="ECO:0007669"/>
    <property type="project" value="InterPro"/>
</dbReference>
<dbReference type="GO" id="GO:0005886">
    <property type="term" value="C:plasma membrane"/>
    <property type="evidence" value="ECO:0007669"/>
    <property type="project" value="TreeGrafter"/>
</dbReference>
<evidence type="ECO:0000256" key="8">
    <source>
        <dbReference type="ARBA" id="ARBA00035011"/>
    </source>
</evidence>
<evidence type="ECO:0000259" key="12">
    <source>
        <dbReference type="PROSITE" id="PS51485"/>
    </source>
</evidence>
<dbReference type="FunFam" id="2.60.40.420:FF:000010">
    <property type="entry name" value="Early nodulin-like protein 1"/>
    <property type="match status" value="1"/>
</dbReference>
<dbReference type="Gene3D" id="2.60.40.420">
    <property type="entry name" value="Cupredoxins - blue copper proteins"/>
    <property type="match status" value="1"/>
</dbReference>
<comment type="caution">
    <text evidence="13">The sequence shown here is derived from an EMBL/GenBank/DDBJ whole genome shotgun (WGS) entry which is preliminary data.</text>
</comment>
<dbReference type="PANTHER" id="PTHR33021">
    <property type="entry name" value="BLUE COPPER PROTEIN"/>
    <property type="match status" value="1"/>
</dbReference>